<sequence length="60" mass="6398">MNLKKMLLLFGLVLMLTVALPLCAQTGCTDLPEDPTLMLALVGGAGALAASVWRSRNRKL</sequence>
<feature type="transmembrane region" description="Helical" evidence="1">
    <location>
        <begin position="36"/>
        <end position="53"/>
    </location>
</feature>
<proteinExistence type="predicted"/>
<gene>
    <name evidence="3" type="ORF">SBA5_920002</name>
</gene>
<protein>
    <submittedName>
        <fullName evidence="3">Lipocalin family protein</fullName>
    </submittedName>
</protein>
<keyword evidence="1" id="KW-0472">Membrane</keyword>
<evidence type="ECO:0000313" key="4">
    <source>
        <dbReference type="Proteomes" id="UP000239735"/>
    </source>
</evidence>
<evidence type="ECO:0000256" key="2">
    <source>
        <dbReference type="SAM" id="SignalP"/>
    </source>
</evidence>
<keyword evidence="2" id="KW-0732">Signal</keyword>
<dbReference type="EMBL" id="OKRB01000155">
    <property type="protein sequence ID" value="SPE31974.1"/>
    <property type="molecule type" value="Genomic_DNA"/>
</dbReference>
<organism evidence="3 4">
    <name type="scientific">Candidatus Sulfuritelmatomonas gaucii</name>
    <dbReference type="NCBI Taxonomy" id="2043161"/>
    <lineage>
        <taxon>Bacteria</taxon>
        <taxon>Pseudomonadati</taxon>
        <taxon>Acidobacteriota</taxon>
        <taxon>Terriglobia</taxon>
        <taxon>Terriglobales</taxon>
        <taxon>Acidobacteriaceae</taxon>
        <taxon>Candidatus Sulfuritelmatomonas</taxon>
    </lineage>
</organism>
<keyword evidence="1" id="KW-1133">Transmembrane helix</keyword>
<dbReference type="NCBIfam" id="TIGR04200">
    <property type="entry name" value="targ_of_XrtJ"/>
    <property type="match status" value="1"/>
</dbReference>
<dbReference type="AlphaFoldDB" id="A0A2N9M960"/>
<reference evidence="4" key="1">
    <citation type="submission" date="2018-02" db="EMBL/GenBank/DDBJ databases">
        <authorList>
            <person name="Hausmann B."/>
        </authorList>
    </citation>
    <scope>NUCLEOTIDE SEQUENCE [LARGE SCALE GENOMIC DNA]</scope>
    <source>
        <strain evidence="4">Peat soil MAG SbA5</strain>
    </source>
</reference>
<name>A0A2N9M960_9BACT</name>
<evidence type="ECO:0000313" key="3">
    <source>
        <dbReference type="EMBL" id="SPE31974.1"/>
    </source>
</evidence>
<evidence type="ECO:0000256" key="1">
    <source>
        <dbReference type="SAM" id="Phobius"/>
    </source>
</evidence>
<keyword evidence="1" id="KW-0812">Transmembrane</keyword>
<dbReference type="Proteomes" id="UP000239735">
    <property type="component" value="Unassembled WGS sequence"/>
</dbReference>
<feature type="signal peptide" evidence="2">
    <location>
        <begin position="1"/>
        <end position="24"/>
    </location>
</feature>
<accession>A0A2N9M960</accession>
<dbReference type="InterPro" id="IPR026477">
    <property type="entry name" value="Targ_of_XrtJ"/>
</dbReference>
<feature type="chain" id="PRO_5014712043" evidence="2">
    <location>
        <begin position="25"/>
        <end position="60"/>
    </location>
</feature>